<keyword evidence="3" id="KW-1185">Reference proteome</keyword>
<protein>
    <submittedName>
        <fullName evidence="2">Transposase family protein</fullName>
    </submittedName>
</protein>
<comment type="caution">
    <text evidence="2">The sequence shown here is derived from an EMBL/GenBank/DDBJ whole genome shotgun (WGS) entry which is preliminary data.</text>
</comment>
<evidence type="ECO:0000259" key="1">
    <source>
        <dbReference type="Pfam" id="PF14690"/>
    </source>
</evidence>
<gene>
    <name evidence="2" type="ORF">ACIGXA_25020</name>
</gene>
<name>A0ABW8CBH5_9ACTN</name>
<organism evidence="2 3">
    <name type="scientific">Streptomyces fildesensis</name>
    <dbReference type="NCBI Taxonomy" id="375757"/>
    <lineage>
        <taxon>Bacteria</taxon>
        <taxon>Bacillati</taxon>
        <taxon>Actinomycetota</taxon>
        <taxon>Actinomycetes</taxon>
        <taxon>Kitasatosporales</taxon>
        <taxon>Streptomycetaceae</taxon>
        <taxon>Streptomyces</taxon>
    </lineage>
</organism>
<dbReference type="Proteomes" id="UP001614394">
    <property type="component" value="Unassembled WGS sequence"/>
</dbReference>
<proteinExistence type="predicted"/>
<evidence type="ECO:0000313" key="3">
    <source>
        <dbReference type="Proteomes" id="UP001614394"/>
    </source>
</evidence>
<dbReference type="InterPro" id="IPR029261">
    <property type="entry name" value="Transposase_Znf"/>
</dbReference>
<evidence type="ECO:0000313" key="2">
    <source>
        <dbReference type="EMBL" id="MFI9103790.1"/>
    </source>
</evidence>
<dbReference type="EMBL" id="JBITYG010000007">
    <property type="protein sequence ID" value="MFI9103790.1"/>
    <property type="molecule type" value="Genomic_DNA"/>
</dbReference>
<sequence length="86" mass="9172">MLLPHPTGAVVELVERAAAGVVTPHARAHSVGAVCSHCASASDRVRGRYMRRLADTAVGGANVVIDLLVRRFMCRNLGCRTVTFAE</sequence>
<accession>A0ABW8CBH5</accession>
<reference evidence="2 3" key="1">
    <citation type="submission" date="2024-10" db="EMBL/GenBank/DDBJ databases">
        <title>The Natural Products Discovery Center: Release of the First 8490 Sequenced Strains for Exploring Actinobacteria Biosynthetic Diversity.</title>
        <authorList>
            <person name="Kalkreuter E."/>
            <person name="Kautsar S.A."/>
            <person name="Yang D."/>
            <person name="Bader C.D."/>
            <person name="Teijaro C.N."/>
            <person name="Fluegel L."/>
            <person name="Davis C.M."/>
            <person name="Simpson J.R."/>
            <person name="Lauterbach L."/>
            <person name="Steele A.D."/>
            <person name="Gui C."/>
            <person name="Meng S."/>
            <person name="Li G."/>
            <person name="Viehrig K."/>
            <person name="Ye F."/>
            <person name="Su P."/>
            <person name="Kiefer A.F."/>
            <person name="Nichols A."/>
            <person name="Cepeda A.J."/>
            <person name="Yan W."/>
            <person name="Fan B."/>
            <person name="Jiang Y."/>
            <person name="Adhikari A."/>
            <person name="Zheng C.-J."/>
            <person name="Schuster L."/>
            <person name="Cowan T.M."/>
            <person name="Smanski M.J."/>
            <person name="Chevrette M.G."/>
            <person name="De Carvalho L.P.S."/>
            <person name="Shen B."/>
        </authorList>
    </citation>
    <scope>NUCLEOTIDE SEQUENCE [LARGE SCALE GENOMIC DNA]</scope>
    <source>
        <strain evidence="2 3">NPDC053399</strain>
    </source>
</reference>
<dbReference type="Pfam" id="PF14690">
    <property type="entry name" value="Zn_ribbon_ISL3"/>
    <property type="match status" value="1"/>
</dbReference>
<dbReference type="RefSeq" id="WP_399653301.1">
    <property type="nucleotide sequence ID" value="NZ_JBITYG010000007.1"/>
</dbReference>
<feature type="domain" description="Transposase IS204/IS1001/IS1096/IS1165 zinc-finger" evidence="1">
    <location>
        <begin position="33"/>
        <end position="76"/>
    </location>
</feature>